<organism evidence="1 2">
    <name type="scientific">Rotaria magnacalcarata</name>
    <dbReference type="NCBI Taxonomy" id="392030"/>
    <lineage>
        <taxon>Eukaryota</taxon>
        <taxon>Metazoa</taxon>
        <taxon>Spiralia</taxon>
        <taxon>Gnathifera</taxon>
        <taxon>Rotifera</taxon>
        <taxon>Eurotatoria</taxon>
        <taxon>Bdelloidea</taxon>
        <taxon>Philodinida</taxon>
        <taxon>Philodinidae</taxon>
        <taxon>Rotaria</taxon>
    </lineage>
</organism>
<dbReference type="Gene3D" id="1.10.10.440">
    <property type="entry name" value="FF domain"/>
    <property type="match status" value="1"/>
</dbReference>
<sequence>SLQTIRESEEQNHLRDIEKILQKDKRYLLLDVIPEERSKILMDYLEDIEQRGVPPPPTAS</sequence>
<reference evidence="1" key="1">
    <citation type="submission" date="2021-02" db="EMBL/GenBank/DDBJ databases">
        <authorList>
            <person name="Nowell W R."/>
        </authorList>
    </citation>
    <scope>NUCLEOTIDE SEQUENCE</scope>
</reference>
<comment type="caution">
    <text evidence="1">The sequence shown here is derived from an EMBL/GenBank/DDBJ whole genome shotgun (WGS) entry which is preliminary data.</text>
</comment>
<dbReference type="Proteomes" id="UP000676336">
    <property type="component" value="Unassembled WGS sequence"/>
</dbReference>
<dbReference type="InterPro" id="IPR036517">
    <property type="entry name" value="FF_domain_sf"/>
</dbReference>
<feature type="non-terminal residue" evidence="1">
    <location>
        <position position="1"/>
    </location>
</feature>
<gene>
    <name evidence="1" type="ORF">SMN809_LOCUS47998</name>
</gene>
<evidence type="ECO:0000313" key="2">
    <source>
        <dbReference type="Proteomes" id="UP000676336"/>
    </source>
</evidence>
<dbReference type="EMBL" id="CAJOBI010153243">
    <property type="protein sequence ID" value="CAF4819986.1"/>
    <property type="molecule type" value="Genomic_DNA"/>
</dbReference>
<dbReference type="AlphaFoldDB" id="A0A8S3BVY7"/>
<feature type="non-terminal residue" evidence="1">
    <location>
        <position position="60"/>
    </location>
</feature>
<evidence type="ECO:0000313" key="1">
    <source>
        <dbReference type="EMBL" id="CAF4819986.1"/>
    </source>
</evidence>
<accession>A0A8S3BVY7</accession>
<name>A0A8S3BVY7_9BILA</name>
<proteinExistence type="predicted"/>
<protein>
    <submittedName>
        <fullName evidence="1">Uncharacterized protein</fullName>
    </submittedName>
</protein>